<proteinExistence type="predicted"/>
<reference evidence="2" key="1">
    <citation type="submission" date="2022-07" db="EMBL/GenBank/DDBJ databases">
        <title>Genome Sequence of Leucocoprinus birnbaumii.</title>
        <authorList>
            <person name="Buettner E."/>
        </authorList>
    </citation>
    <scope>NUCLEOTIDE SEQUENCE</scope>
    <source>
        <strain evidence="2">VT141</strain>
    </source>
</reference>
<name>A0AAD5VW74_9AGAR</name>
<accession>A0AAD5VW74</accession>
<dbReference type="AlphaFoldDB" id="A0AAD5VW74"/>
<sequence>MAKEQKDKTEPKKKARAVPMPTFDAPVTQGVVDRNRSRSVKSLVQSGIARDRSREELFVKWADRVRIEATLAELSAAPKKKILSQANALLGNGQPAIACSTIYEDREGHPILAYYATRTVDRERSSPRVLTLEEQYSAEGRTQESIDELVRGGQHHTSYDGIPPALCEEYRTQVQALCAGTPPKLSKTEKRHPDDDKVVHTVQGEALPGGKYTAYMDDKGKVVEAAGVHHLVHCWKATGQKKLSVSKCVRDTSHMYLMLPNYYSSTTRLAAMLGEKLKSLWPEFYDLYERSFKAGVTIKEDPGPFLARAIVYKVQIGTHVDKSDAGPSVCFPCGDWVSGGELVVPQLGAKFAYKSGDIVILYAAKLYHQVAPWRCAPLDLSSKVTPGRIGNVFFSPANSVKELKDKEEGWAMRTGLGILPENAIYEPSKVIGDGPPRKKRKVEGESAATDS</sequence>
<dbReference type="EMBL" id="JANIEX010000176">
    <property type="protein sequence ID" value="KAJ3571654.1"/>
    <property type="molecule type" value="Genomic_DNA"/>
</dbReference>
<gene>
    <name evidence="2" type="ORF">NP233_g3623</name>
</gene>
<evidence type="ECO:0000313" key="2">
    <source>
        <dbReference type="EMBL" id="KAJ3571654.1"/>
    </source>
</evidence>
<feature type="compositionally biased region" description="Basic and acidic residues" evidence="1">
    <location>
        <begin position="1"/>
        <end position="12"/>
    </location>
</feature>
<dbReference type="Gene3D" id="3.60.130.30">
    <property type="match status" value="1"/>
</dbReference>
<comment type="caution">
    <text evidence="2">The sequence shown here is derived from an EMBL/GenBank/DDBJ whole genome shotgun (WGS) entry which is preliminary data.</text>
</comment>
<evidence type="ECO:0000313" key="3">
    <source>
        <dbReference type="Proteomes" id="UP001213000"/>
    </source>
</evidence>
<evidence type="ECO:0000256" key="1">
    <source>
        <dbReference type="SAM" id="MobiDB-lite"/>
    </source>
</evidence>
<organism evidence="2 3">
    <name type="scientific">Leucocoprinus birnbaumii</name>
    <dbReference type="NCBI Taxonomy" id="56174"/>
    <lineage>
        <taxon>Eukaryota</taxon>
        <taxon>Fungi</taxon>
        <taxon>Dikarya</taxon>
        <taxon>Basidiomycota</taxon>
        <taxon>Agaricomycotina</taxon>
        <taxon>Agaricomycetes</taxon>
        <taxon>Agaricomycetidae</taxon>
        <taxon>Agaricales</taxon>
        <taxon>Agaricineae</taxon>
        <taxon>Agaricaceae</taxon>
        <taxon>Leucocoprinus</taxon>
    </lineage>
</organism>
<dbReference type="Proteomes" id="UP001213000">
    <property type="component" value="Unassembled WGS sequence"/>
</dbReference>
<keyword evidence="3" id="KW-1185">Reference proteome</keyword>
<feature type="region of interest" description="Disordered" evidence="1">
    <location>
        <begin position="427"/>
        <end position="451"/>
    </location>
</feature>
<protein>
    <submittedName>
        <fullName evidence="2">Uncharacterized protein</fullName>
    </submittedName>
</protein>
<feature type="region of interest" description="Disordered" evidence="1">
    <location>
        <begin position="1"/>
        <end position="31"/>
    </location>
</feature>